<dbReference type="RefSeq" id="WP_186870144.1">
    <property type="nucleotide sequence ID" value="NZ_JACOOL010000007.1"/>
</dbReference>
<feature type="transmembrane region" description="Helical" evidence="1">
    <location>
        <begin position="5"/>
        <end position="20"/>
    </location>
</feature>
<protein>
    <submittedName>
        <fullName evidence="2">YndJ family protein</fullName>
    </submittedName>
</protein>
<evidence type="ECO:0000313" key="3">
    <source>
        <dbReference type="Proteomes" id="UP000637359"/>
    </source>
</evidence>
<sequence>MRIRDLLLINILLLLIILLSQSSGWYLTLLTVAQLIFVPSILYLLREDFNKVFGRFLPYSVLMSSIAVFLLYFVHNQTLIFLLSTIYLLFTCLLAIGGIIRFVSRGFIYFEEFLIDIGFIYLAIGGAWFFAYQVKLDVGFSPMITWLTSIHFHYSAFLFPVFLGLLGRMINRNRLFILAGMMIIISPWIVAFGITFSVFIEVLSVILYIVGIYISIYFSIKAPISSNIQRVLINLSFGSLGISILFSFIYAFGNLTGLYSLGIDRMIESHGLINAVLFAFIGLIGWSIDIPNSRVTKTLFPVSQIKGKCIIGEKILEDKRGDYVHNGLVDRMEKFFTVESDSMANNIQDFYENTNDYELYAEVKWSRWFLPFAAIYKLISRLMKQINLPLSKKQIEMTGRIIDVEDSKDGRENVRAWIRKINNETVFVALYSEHETSGVRYMNIALPLPRTTMTGILALQQQGSGLCLTSKRLSKYSDAGIYLTIGKSNMKLPLEEQFDMKQLDNGCLQALHQMWIFSLPFLRIKYDIKKKGNLV</sequence>
<name>A0A923L6I6_9BACI</name>
<feature type="transmembrane region" description="Helical" evidence="1">
    <location>
        <begin position="202"/>
        <end position="220"/>
    </location>
</feature>
<keyword evidence="3" id="KW-1185">Reference proteome</keyword>
<feature type="transmembrane region" description="Helical" evidence="1">
    <location>
        <begin position="232"/>
        <end position="252"/>
    </location>
</feature>
<feature type="transmembrane region" description="Helical" evidence="1">
    <location>
        <begin position="56"/>
        <end position="74"/>
    </location>
</feature>
<organism evidence="2 3">
    <name type="scientific">Ornithinibacillus hominis</name>
    <dbReference type="NCBI Taxonomy" id="2763055"/>
    <lineage>
        <taxon>Bacteria</taxon>
        <taxon>Bacillati</taxon>
        <taxon>Bacillota</taxon>
        <taxon>Bacilli</taxon>
        <taxon>Bacillales</taxon>
        <taxon>Bacillaceae</taxon>
        <taxon>Ornithinibacillus</taxon>
    </lineage>
</organism>
<feature type="transmembrane region" description="Helical" evidence="1">
    <location>
        <begin position="113"/>
        <end position="131"/>
    </location>
</feature>
<accession>A0A923L6I6</accession>
<dbReference type="Pfam" id="PF14158">
    <property type="entry name" value="YndJ"/>
    <property type="match status" value="1"/>
</dbReference>
<evidence type="ECO:0000313" key="2">
    <source>
        <dbReference type="EMBL" id="MBC5637443.1"/>
    </source>
</evidence>
<feature type="transmembrane region" description="Helical" evidence="1">
    <location>
        <begin position="143"/>
        <end position="163"/>
    </location>
</feature>
<keyword evidence="1" id="KW-0472">Membrane</keyword>
<gene>
    <name evidence="2" type="ORF">H8S33_11560</name>
</gene>
<dbReference type="InterPro" id="IPR025450">
    <property type="entry name" value="YndJ-like"/>
</dbReference>
<proteinExistence type="predicted"/>
<keyword evidence="1" id="KW-1133">Transmembrane helix</keyword>
<feature type="transmembrane region" description="Helical" evidence="1">
    <location>
        <begin position="80"/>
        <end position="101"/>
    </location>
</feature>
<feature type="transmembrane region" description="Helical" evidence="1">
    <location>
        <begin position="175"/>
        <end position="196"/>
    </location>
</feature>
<keyword evidence="1" id="KW-0812">Transmembrane</keyword>
<evidence type="ECO:0000256" key="1">
    <source>
        <dbReference type="SAM" id="Phobius"/>
    </source>
</evidence>
<feature type="transmembrane region" description="Helical" evidence="1">
    <location>
        <begin position="272"/>
        <end position="290"/>
    </location>
</feature>
<dbReference type="Proteomes" id="UP000637359">
    <property type="component" value="Unassembled WGS sequence"/>
</dbReference>
<feature type="transmembrane region" description="Helical" evidence="1">
    <location>
        <begin position="26"/>
        <end position="44"/>
    </location>
</feature>
<dbReference type="EMBL" id="JACOOL010000007">
    <property type="protein sequence ID" value="MBC5637443.1"/>
    <property type="molecule type" value="Genomic_DNA"/>
</dbReference>
<reference evidence="2" key="1">
    <citation type="submission" date="2020-08" db="EMBL/GenBank/DDBJ databases">
        <title>Genome public.</title>
        <authorList>
            <person name="Liu C."/>
            <person name="Sun Q."/>
        </authorList>
    </citation>
    <scope>NUCLEOTIDE SEQUENCE</scope>
    <source>
        <strain evidence="2">BX22</strain>
    </source>
</reference>
<comment type="caution">
    <text evidence="2">The sequence shown here is derived from an EMBL/GenBank/DDBJ whole genome shotgun (WGS) entry which is preliminary data.</text>
</comment>
<dbReference type="AlphaFoldDB" id="A0A923L6I6"/>